<protein>
    <submittedName>
        <fullName evidence="2">Acyltransferase</fullName>
        <ecNumber evidence="4">2.3.1.-</ecNumber>
    </submittedName>
</protein>
<evidence type="ECO:0000313" key="5">
    <source>
        <dbReference type="Proteomes" id="UP000325055"/>
    </source>
</evidence>
<dbReference type="InterPro" id="IPR011004">
    <property type="entry name" value="Trimer_LpxA-like_sf"/>
</dbReference>
<dbReference type="Proteomes" id="UP000482653">
    <property type="component" value="Unassembled WGS sequence"/>
</dbReference>
<reference evidence="5 6" key="1">
    <citation type="journal article" date="2019" name="Nat. Med.">
        <title>A library of human gut bacterial isolates paired with longitudinal multiomics data enables mechanistic microbiome research.</title>
        <authorList>
            <person name="Poyet M."/>
            <person name="Groussin M."/>
            <person name="Gibbons S.M."/>
            <person name="Avila-Pacheco J."/>
            <person name="Jiang X."/>
            <person name="Kearney S.M."/>
            <person name="Perrotta A.R."/>
            <person name="Berdy B."/>
            <person name="Zhao S."/>
            <person name="Lieberman T.D."/>
            <person name="Swanson P.K."/>
            <person name="Smith M."/>
            <person name="Roesemann S."/>
            <person name="Alexander J.E."/>
            <person name="Rich S.A."/>
            <person name="Livny J."/>
            <person name="Vlamakis H."/>
            <person name="Clish C."/>
            <person name="Bullock K."/>
            <person name="Deik A."/>
            <person name="Scott J."/>
            <person name="Pierce K.A."/>
            <person name="Xavier R.J."/>
            <person name="Alm E.J."/>
        </authorList>
    </citation>
    <scope>NUCLEOTIDE SEQUENCE [LARGE SCALE GENOMIC DNA]</scope>
    <source>
        <strain evidence="2 5">BIOML-A7</strain>
        <strain evidence="3 6">BIOML-A8</strain>
    </source>
</reference>
<dbReference type="PANTHER" id="PTHR43300:SF11">
    <property type="entry name" value="ACETYLTRANSFERASE RV3034C-RELATED"/>
    <property type="match status" value="1"/>
</dbReference>
<comment type="similarity">
    <text evidence="1">Belongs to the transferase hexapeptide repeat family.</text>
</comment>
<dbReference type="InterPro" id="IPR050179">
    <property type="entry name" value="Trans_hexapeptide_repeat"/>
</dbReference>
<evidence type="ECO:0000313" key="4">
    <source>
        <dbReference type="EMBL" id="MDT4511455.1"/>
    </source>
</evidence>
<keyword evidence="2" id="KW-0808">Transferase</keyword>
<dbReference type="EC" id="2.3.1.-" evidence="4"/>
<dbReference type="EMBL" id="VVYW01000023">
    <property type="protein sequence ID" value="KAA5404315.1"/>
    <property type="molecule type" value="Genomic_DNA"/>
</dbReference>
<organism evidence="2 5">
    <name type="scientific">Bacteroides cellulosilyticus</name>
    <dbReference type="NCBI Taxonomy" id="246787"/>
    <lineage>
        <taxon>Bacteria</taxon>
        <taxon>Pseudomonadati</taxon>
        <taxon>Bacteroidota</taxon>
        <taxon>Bacteroidia</taxon>
        <taxon>Bacteroidales</taxon>
        <taxon>Bacteroidaceae</taxon>
        <taxon>Bacteroides</taxon>
    </lineage>
</organism>
<dbReference type="CDD" id="cd04647">
    <property type="entry name" value="LbH_MAT_like"/>
    <property type="match status" value="1"/>
</dbReference>
<dbReference type="Pfam" id="PF00132">
    <property type="entry name" value="Hexapep"/>
    <property type="match status" value="1"/>
</dbReference>
<proteinExistence type="inferred from homology"/>
<dbReference type="PANTHER" id="PTHR43300">
    <property type="entry name" value="ACETYLTRANSFERASE"/>
    <property type="match status" value="1"/>
</dbReference>
<dbReference type="Proteomes" id="UP000325055">
    <property type="component" value="Unassembled WGS sequence"/>
</dbReference>
<keyword evidence="2" id="KW-0012">Acyltransferase</keyword>
<sequence>MEKLSLRQKISRYINLSYSFYLRKIKGVDLGRNCQISWRAVIDRANPKGIHIGDNTRIALEALIIAHDYSRGTHMWCDTYIGHHCVIGGRAIILPGVTLGNHVFVGAGSVVTKSFPDNCLIAGNPARIIRTGIEISDKTQIIKSGELIKNRASVQ</sequence>
<dbReference type="Proteomes" id="UP001266995">
    <property type="component" value="Unassembled WGS sequence"/>
</dbReference>
<dbReference type="RefSeq" id="WP_007213731.1">
    <property type="nucleotide sequence ID" value="NZ_JADMQL010000032.1"/>
</dbReference>
<gene>
    <name evidence="2" type="ORF">F2Y86_22260</name>
    <name evidence="3" type="ORF">F2Y87_26730</name>
    <name evidence="4" type="ORF">RO785_10735</name>
</gene>
<dbReference type="EMBL" id="JAVSNH010000001">
    <property type="protein sequence ID" value="MDT4511455.1"/>
    <property type="molecule type" value="Genomic_DNA"/>
</dbReference>
<dbReference type="EMBL" id="VVYX01000057">
    <property type="protein sequence ID" value="KAA5412918.1"/>
    <property type="molecule type" value="Genomic_DNA"/>
</dbReference>
<comment type="caution">
    <text evidence="2">The sequence shown here is derived from an EMBL/GenBank/DDBJ whole genome shotgun (WGS) entry which is preliminary data.</text>
</comment>
<evidence type="ECO:0000313" key="2">
    <source>
        <dbReference type="EMBL" id="KAA5404315.1"/>
    </source>
</evidence>
<evidence type="ECO:0000313" key="6">
    <source>
        <dbReference type="Proteomes" id="UP000482653"/>
    </source>
</evidence>
<evidence type="ECO:0000256" key="1">
    <source>
        <dbReference type="ARBA" id="ARBA00007274"/>
    </source>
</evidence>
<dbReference type="Gene3D" id="2.160.10.10">
    <property type="entry name" value="Hexapeptide repeat proteins"/>
    <property type="match status" value="1"/>
</dbReference>
<dbReference type="AlphaFoldDB" id="A0A412RGN6"/>
<reference evidence="4" key="2">
    <citation type="submission" date="2023-08" db="EMBL/GenBank/DDBJ databases">
        <title>Reintroducing virulent viruses to syntetic microbiomes.</title>
        <authorList>
            <person name="Wilde J."/>
            <person name="Boyes R."/>
            <person name="Robinson A.V."/>
            <person name="Daisley B.A."/>
            <person name="Allen-Vercoe E."/>
        </authorList>
    </citation>
    <scope>NUCLEOTIDE SEQUENCE</scope>
    <source>
        <strain evidence="4">225I_12FAA</strain>
    </source>
</reference>
<accession>A0A412RGN6</accession>
<evidence type="ECO:0000313" key="3">
    <source>
        <dbReference type="EMBL" id="KAA5412918.1"/>
    </source>
</evidence>
<dbReference type="GO" id="GO:0016746">
    <property type="term" value="F:acyltransferase activity"/>
    <property type="evidence" value="ECO:0007669"/>
    <property type="project" value="UniProtKB-KW"/>
</dbReference>
<dbReference type="SUPFAM" id="SSF51161">
    <property type="entry name" value="Trimeric LpxA-like enzymes"/>
    <property type="match status" value="1"/>
</dbReference>
<name>A0A412RGN6_9BACE</name>
<dbReference type="InterPro" id="IPR001451">
    <property type="entry name" value="Hexapep"/>
</dbReference>